<dbReference type="AlphaFoldDB" id="A0A9P9WDV2"/>
<dbReference type="Pfam" id="PF13259">
    <property type="entry name" value="clamp_Gag1-like"/>
    <property type="match status" value="1"/>
</dbReference>
<feature type="region of interest" description="Disordered" evidence="1">
    <location>
        <begin position="449"/>
        <end position="528"/>
    </location>
</feature>
<feature type="compositionally biased region" description="Polar residues" evidence="1">
    <location>
        <begin position="340"/>
        <end position="352"/>
    </location>
</feature>
<dbReference type="EMBL" id="JAFIMR010000036">
    <property type="protein sequence ID" value="KAI1858630.1"/>
    <property type="molecule type" value="Genomic_DNA"/>
</dbReference>
<dbReference type="Proteomes" id="UP000829685">
    <property type="component" value="Unassembled WGS sequence"/>
</dbReference>
<feature type="compositionally biased region" description="Low complexity" evidence="1">
    <location>
        <begin position="518"/>
        <end position="528"/>
    </location>
</feature>
<feature type="region of interest" description="Disordered" evidence="1">
    <location>
        <begin position="328"/>
        <end position="365"/>
    </location>
</feature>
<evidence type="ECO:0000256" key="1">
    <source>
        <dbReference type="SAM" id="MobiDB-lite"/>
    </source>
</evidence>
<feature type="compositionally biased region" description="Polar residues" evidence="1">
    <location>
        <begin position="458"/>
        <end position="468"/>
    </location>
</feature>
<dbReference type="InterPro" id="IPR025124">
    <property type="entry name" value="Gag1-like_clamp"/>
</dbReference>
<evidence type="ECO:0000313" key="3">
    <source>
        <dbReference type="EMBL" id="KAI1858630.1"/>
    </source>
</evidence>
<sequence length="528" mass="55844">MLPGLPTPDTCTTTTTQATSSSTTHVIGAAPHSALTGVGGQAISSPPAAAATSRAALLSSPAGGVTVTVTGGASSSSSAPKMLFSDFYKSTKSPLSRLRPQSQPIPVAADFDADLVSKDKAKQKEAVRKYLANKIRNDWEFKWPLATPSQSNGTAQSTTQEATNSPSQEGTNEETLAPSQETQSPKHDDLEEGEEEEVSENDADDDDDDAASVYSTVSEDPAHFKPRLEWVSELSDDEVPVPLSAYRFDTPETVGQSVLATASSKRAKRRRAVREEETWNPGLACFNARRDAWTAAKTARLKPKPPPSPVSPSPSRRMSFFRFASPTSPPISPSVPLSPTATHVSGDTTVVASSDGESKDVPTKPDSALYPVETLLPLAPPLLPPANPMRASITPATYPSIYDRIVVHSMTPSCPINLSDVLRSCVAGWKRDGEWPPRPADMPTPVVAVRKKKRESNASHARTPSTGRRMSFGFLGRRESAAGDAQAAATSHDDGGSGGKGIRKSLQRVLGLGHERSASNASNTGAAA</sequence>
<comment type="caution">
    <text evidence="3">The sequence shown here is derived from an EMBL/GenBank/DDBJ whole genome shotgun (WGS) entry which is preliminary data.</text>
</comment>
<reference evidence="3" key="1">
    <citation type="submission" date="2021-03" db="EMBL/GenBank/DDBJ databases">
        <title>Revisited historic fungal species revealed as producer of novel bioactive compounds through whole genome sequencing and comparative genomics.</title>
        <authorList>
            <person name="Vignolle G.A."/>
            <person name="Hochenegger N."/>
            <person name="Mach R.L."/>
            <person name="Mach-Aigner A.R."/>
            <person name="Javad Rahimi M."/>
            <person name="Salim K.A."/>
            <person name="Chan C.M."/>
            <person name="Lim L.B.L."/>
            <person name="Cai F."/>
            <person name="Druzhinina I.S."/>
            <person name="U'Ren J.M."/>
            <person name="Derntl C."/>
        </authorList>
    </citation>
    <scope>NUCLEOTIDE SEQUENCE</scope>
    <source>
        <strain evidence="3">TUCIM 5799</strain>
    </source>
</reference>
<organism evidence="3 4">
    <name type="scientific">Neoarthrinium moseri</name>
    <dbReference type="NCBI Taxonomy" id="1658444"/>
    <lineage>
        <taxon>Eukaryota</taxon>
        <taxon>Fungi</taxon>
        <taxon>Dikarya</taxon>
        <taxon>Ascomycota</taxon>
        <taxon>Pezizomycotina</taxon>
        <taxon>Sordariomycetes</taxon>
        <taxon>Xylariomycetidae</taxon>
        <taxon>Amphisphaeriales</taxon>
        <taxon>Apiosporaceae</taxon>
        <taxon>Neoarthrinium</taxon>
    </lineage>
</organism>
<name>A0A9P9WDV2_9PEZI</name>
<dbReference type="PANTHER" id="PTHR28065:SF1">
    <property type="entry name" value="DUF4050 DOMAIN-CONTAINING PROTEIN"/>
    <property type="match status" value="1"/>
</dbReference>
<accession>A0A9P9WDV2</accession>
<feature type="domain" description="Gag1-like clamp" evidence="2">
    <location>
        <begin position="244"/>
        <end position="436"/>
    </location>
</feature>
<feature type="compositionally biased region" description="Polar residues" evidence="1">
    <location>
        <begin position="147"/>
        <end position="183"/>
    </location>
</feature>
<evidence type="ECO:0000313" key="4">
    <source>
        <dbReference type="Proteomes" id="UP000829685"/>
    </source>
</evidence>
<gene>
    <name evidence="3" type="ORF">JX265_010723</name>
</gene>
<feature type="region of interest" description="Disordered" evidence="1">
    <location>
        <begin position="144"/>
        <end position="227"/>
    </location>
</feature>
<keyword evidence="4" id="KW-1185">Reference proteome</keyword>
<feature type="compositionally biased region" description="Acidic residues" evidence="1">
    <location>
        <begin position="190"/>
        <end position="210"/>
    </location>
</feature>
<dbReference type="PANTHER" id="PTHR28065">
    <property type="entry name" value="FREQUENIN"/>
    <property type="match status" value="1"/>
</dbReference>
<proteinExistence type="predicted"/>
<protein>
    <recommendedName>
        <fullName evidence="2">Gag1-like clamp domain-containing protein</fullName>
    </recommendedName>
</protein>
<evidence type="ECO:0000259" key="2">
    <source>
        <dbReference type="Pfam" id="PF13259"/>
    </source>
</evidence>
<dbReference type="InterPro" id="IPR053274">
    <property type="entry name" value="Fluconazole_resistance"/>
</dbReference>